<organism evidence="1">
    <name type="scientific">termite gut metagenome</name>
    <dbReference type="NCBI Taxonomy" id="433724"/>
    <lineage>
        <taxon>unclassified sequences</taxon>
        <taxon>metagenomes</taxon>
        <taxon>organismal metagenomes</taxon>
    </lineage>
</organism>
<gene>
    <name evidence="1" type="ORF">EZS27_038277</name>
</gene>
<protein>
    <submittedName>
        <fullName evidence="1">Uncharacterized protein</fullName>
    </submittedName>
</protein>
<sequence length="57" mass="6079">MSSIIVTSPDELRAIVSQAVADLLPKGSKPQDLPDNITLETAVELLRESGFPTSKAK</sequence>
<name>A0A5J4PQ22_9ZZZZ</name>
<dbReference type="AlphaFoldDB" id="A0A5J4PQ22"/>
<dbReference type="EMBL" id="SNRY01007440">
    <property type="protein sequence ID" value="KAA6310413.1"/>
    <property type="molecule type" value="Genomic_DNA"/>
</dbReference>
<feature type="non-terminal residue" evidence="1">
    <location>
        <position position="57"/>
    </location>
</feature>
<comment type="caution">
    <text evidence="1">The sequence shown here is derived from an EMBL/GenBank/DDBJ whole genome shotgun (WGS) entry which is preliminary data.</text>
</comment>
<evidence type="ECO:0000313" key="1">
    <source>
        <dbReference type="EMBL" id="KAA6310413.1"/>
    </source>
</evidence>
<proteinExistence type="predicted"/>
<reference evidence="1" key="1">
    <citation type="submission" date="2019-03" db="EMBL/GenBank/DDBJ databases">
        <title>Single cell metagenomics reveals metabolic interactions within the superorganism composed of flagellate Streblomastix strix and complex community of Bacteroidetes bacteria on its surface.</title>
        <authorList>
            <person name="Treitli S.C."/>
            <person name="Kolisko M."/>
            <person name="Husnik F."/>
            <person name="Keeling P."/>
            <person name="Hampl V."/>
        </authorList>
    </citation>
    <scope>NUCLEOTIDE SEQUENCE</scope>
    <source>
        <strain evidence="1">STM</strain>
    </source>
</reference>
<accession>A0A5J4PQ22</accession>